<name>A0A560IF56_9PROT</name>
<dbReference type="Gene3D" id="3.40.50.150">
    <property type="entry name" value="Vaccinia Virus protein VP39"/>
    <property type="match status" value="1"/>
</dbReference>
<dbReference type="Pfam" id="PF05050">
    <property type="entry name" value="Methyltransf_21"/>
    <property type="match status" value="1"/>
</dbReference>
<keyword evidence="1" id="KW-0175">Coiled coil</keyword>
<dbReference type="GO" id="GO:0008168">
    <property type="term" value="F:methyltransferase activity"/>
    <property type="evidence" value="ECO:0007669"/>
    <property type="project" value="UniProtKB-KW"/>
</dbReference>
<dbReference type="SUPFAM" id="SSF53335">
    <property type="entry name" value="S-adenosyl-L-methionine-dependent methyltransferases"/>
    <property type="match status" value="1"/>
</dbReference>
<dbReference type="EMBL" id="VITT01000010">
    <property type="protein sequence ID" value="TWB56649.1"/>
    <property type="molecule type" value="Genomic_DNA"/>
</dbReference>
<sequence length="919" mass="99518">MAFEANPLTAAVLRMNARGVPGLEVYPFALAESARKVRQRIVMRGLKKFNGGSFRIGAAVTPEGDALIDQEADISLIALDGLSLDRLDLMKIDAEGMEAPIILGAVNTINRLSPYLYIECNTVNDFFQISPALKKLPGYRWTLCQFKPFSMGNFKRNEDVPFSYTTETALVGCREDRWQELQSKLEAQTITNVPADNPSAVAAGILTAPRYHDKSPIQRDPAKLMARLEELERQLKAAQGALEAEQAASRKAREAGQAETALRKVYAERVEYLVAQLSTPAGQMAAASLLTAEKRLLTDRVVALEGERDTLRDAQAEQVATASLLTAEKRLLTDRVAALEGERDTLRDAQAALAERHAALERASQDMSIIQPLSDAVAGAERDAGLESAGPSDMTSLPTALESLASRVQAVMRAVALAAEGQSSRIAGLERDLSRDGAELNAARMLLQDLSATIPSVQDVGDDGAAGAGDAEEGAAGAGFYSPLLKQILALATAARAAKSSMPATPPADEVIHGTVVEQSEQPQLMALEVMKAYGQLQEGRYQEQSDQLALLAEEREALRAELRHAREDLVRLTATNTSALLALTQFGNHHGMAEDGREDDQGQELALQDVALPSPERVSLALSKKLAYFMEWAGRQAEERGGLPTIAAAKSYAVLQEGRYSELADQFSQMREDRDYWRHHVEQLQATLTEVGGLASISLDALTQFEQTVLVPEVGGAGKVPALAEPALIEDRSSAQRAMRALAGKVNALMLQAHQLKKAEPENETLAMSLVASKSYALMQETRYSELLDELAYIRERQEAEARQMNDLQYTLVELLAINRLNVDAIARLGAMLGVDAPHVSLGEAPDASQGTAAVLRNSMAVLSAFIPPISLAAQQLQSKTEVDAHVDFQRKSRERYALACQVFQTMDILAADKGFGG</sequence>
<organism evidence="3 4">
    <name type="scientific">Nitrospirillum amazonense</name>
    <dbReference type="NCBI Taxonomy" id="28077"/>
    <lineage>
        <taxon>Bacteria</taxon>
        <taxon>Pseudomonadati</taxon>
        <taxon>Pseudomonadota</taxon>
        <taxon>Alphaproteobacteria</taxon>
        <taxon>Rhodospirillales</taxon>
        <taxon>Azospirillaceae</taxon>
        <taxon>Nitrospirillum</taxon>
    </lineage>
</organism>
<evidence type="ECO:0000259" key="2">
    <source>
        <dbReference type="Pfam" id="PF05050"/>
    </source>
</evidence>
<dbReference type="InterPro" id="IPR029063">
    <property type="entry name" value="SAM-dependent_MTases_sf"/>
</dbReference>
<accession>A0A560IF56</accession>
<evidence type="ECO:0000313" key="4">
    <source>
        <dbReference type="Proteomes" id="UP000318050"/>
    </source>
</evidence>
<proteinExistence type="predicted"/>
<keyword evidence="3" id="KW-0489">Methyltransferase</keyword>
<feature type="coiled-coil region" evidence="1">
    <location>
        <begin position="225"/>
        <end position="255"/>
    </location>
</feature>
<gene>
    <name evidence="3" type="ORF">FBZ92_11070</name>
</gene>
<feature type="coiled-coil region" evidence="1">
    <location>
        <begin position="542"/>
        <end position="576"/>
    </location>
</feature>
<keyword evidence="3" id="KW-0808">Transferase</keyword>
<protein>
    <submittedName>
        <fullName evidence="3">FkbM family methyltransferase</fullName>
    </submittedName>
</protein>
<feature type="domain" description="Methyltransferase FkbM" evidence="2">
    <location>
        <begin position="78"/>
        <end position="128"/>
    </location>
</feature>
<comment type="caution">
    <text evidence="3">The sequence shown here is derived from an EMBL/GenBank/DDBJ whole genome shotgun (WGS) entry which is preliminary data.</text>
</comment>
<reference evidence="3 4" key="1">
    <citation type="submission" date="2019-06" db="EMBL/GenBank/DDBJ databases">
        <title>Genomic Encyclopedia of Type Strains, Phase IV (KMG-V): Genome sequencing to study the core and pangenomes of soil and plant-associated prokaryotes.</title>
        <authorList>
            <person name="Whitman W."/>
        </authorList>
    </citation>
    <scope>NUCLEOTIDE SEQUENCE [LARGE SCALE GENOMIC DNA]</scope>
    <source>
        <strain evidence="3 4">BR 11140</strain>
    </source>
</reference>
<dbReference type="GO" id="GO:0032259">
    <property type="term" value="P:methylation"/>
    <property type="evidence" value="ECO:0007669"/>
    <property type="project" value="UniProtKB-KW"/>
</dbReference>
<dbReference type="InterPro" id="IPR006342">
    <property type="entry name" value="FkbM_mtfrase"/>
</dbReference>
<evidence type="ECO:0000256" key="1">
    <source>
        <dbReference type="SAM" id="Coils"/>
    </source>
</evidence>
<feature type="coiled-coil region" evidence="1">
    <location>
        <begin position="329"/>
        <end position="356"/>
    </location>
</feature>
<evidence type="ECO:0000313" key="3">
    <source>
        <dbReference type="EMBL" id="TWB56649.1"/>
    </source>
</evidence>
<dbReference type="AlphaFoldDB" id="A0A560IF56"/>
<dbReference type="Proteomes" id="UP000318050">
    <property type="component" value="Unassembled WGS sequence"/>
</dbReference>